<dbReference type="AlphaFoldDB" id="A0AAN8I6J8"/>
<evidence type="ECO:0008006" key="4">
    <source>
        <dbReference type="Google" id="ProtNLM"/>
    </source>
</evidence>
<name>A0AAN8I6J8_9EURO</name>
<dbReference type="InterPro" id="IPR002347">
    <property type="entry name" value="SDR_fam"/>
</dbReference>
<evidence type="ECO:0000256" key="1">
    <source>
        <dbReference type="ARBA" id="ARBA00006484"/>
    </source>
</evidence>
<dbReference type="PANTHER" id="PTHR43544">
    <property type="entry name" value="SHORT-CHAIN DEHYDROGENASE/REDUCTASE"/>
    <property type="match status" value="1"/>
</dbReference>
<dbReference type="Proteomes" id="UP001316803">
    <property type="component" value="Unassembled WGS sequence"/>
</dbReference>
<dbReference type="InterPro" id="IPR051468">
    <property type="entry name" value="Fungal_SecMetab_SDRs"/>
</dbReference>
<dbReference type="SUPFAM" id="SSF51735">
    <property type="entry name" value="NAD(P)-binding Rossmann-fold domains"/>
    <property type="match status" value="1"/>
</dbReference>
<evidence type="ECO:0000313" key="2">
    <source>
        <dbReference type="EMBL" id="KAK5954664.1"/>
    </source>
</evidence>
<evidence type="ECO:0000313" key="3">
    <source>
        <dbReference type="Proteomes" id="UP001316803"/>
    </source>
</evidence>
<dbReference type="GO" id="GO:0019748">
    <property type="term" value="P:secondary metabolic process"/>
    <property type="evidence" value="ECO:0007669"/>
    <property type="project" value="TreeGrafter"/>
</dbReference>
<dbReference type="Pfam" id="PF00106">
    <property type="entry name" value="adh_short"/>
    <property type="match status" value="1"/>
</dbReference>
<dbReference type="GO" id="GO:0005737">
    <property type="term" value="C:cytoplasm"/>
    <property type="evidence" value="ECO:0007669"/>
    <property type="project" value="TreeGrafter"/>
</dbReference>
<sequence length="250" mass="27481">MSTPSKIILITGANSGVGFAATGVIAKASEGYHVIMASRNPQNGEKALKEVKAMEGIKGTLSTVQLDQDDPESVKRAAKEVESQFGRLDVLVNNAAIFFRNDTRETFEATWRTNLTGPFLVTEAFRPLLFKSKNPYSVFISSGMGSLVQAQDPSVFYYSIYSPSYRMSKAALNMYAIQEDMKYRKEGLKTFAMCPGFVVSNLRGKDEMSRTGGGYATSPLVSGETMLGIIEGKRDAEVGKFVWEKGVYPW</sequence>
<accession>A0AAN8I6J8</accession>
<keyword evidence="3" id="KW-1185">Reference proteome</keyword>
<comment type="caution">
    <text evidence="2">The sequence shown here is derived from an EMBL/GenBank/DDBJ whole genome shotgun (WGS) entry which is preliminary data.</text>
</comment>
<comment type="similarity">
    <text evidence="1">Belongs to the short-chain dehydrogenases/reductases (SDR) family.</text>
</comment>
<dbReference type="InterPro" id="IPR036291">
    <property type="entry name" value="NAD(P)-bd_dom_sf"/>
</dbReference>
<dbReference type="PANTHER" id="PTHR43544:SF32">
    <property type="entry name" value="CHAIN DEHYDROGENASE, PUTATIVE (AFU_ORTHOLOGUE AFUA_5G01530)-RELATED"/>
    <property type="match status" value="1"/>
</dbReference>
<gene>
    <name evidence="2" type="ORF">OHC33_004388</name>
</gene>
<dbReference type="EMBL" id="JAKLMC020000008">
    <property type="protein sequence ID" value="KAK5954664.1"/>
    <property type="molecule type" value="Genomic_DNA"/>
</dbReference>
<reference evidence="2 3" key="1">
    <citation type="submission" date="2022-12" db="EMBL/GenBank/DDBJ databases">
        <title>Genomic features and morphological characterization of a novel Knufia sp. strain isolated from spacecraft assembly facility.</title>
        <authorList>
            <person name="Teixeira M."/>
            <person name="Chander A.M."/>
            <person name="Stajich J.E."/>
            <person name="Venkateswaran K."/>
        </authorList>
    </citation>
    <scope>NUCLEOTIDE SEQUENCE [LARGE SCALE GENOMIC DNA]</scope>
    <source>
        <strain evidence="2 3">FJI-L2-BK-P2</strain>
    </source>
</reference>
<dbReference type="Gene3D" id="3.40.50.720">
    <property type="entry name" value="NAD(P)-binding Rossmann-like Domain"/>
    <property type="match status" value="1"/>
</dbReference>
<proteinExistence type="inferred from homology"/>
<protein>
    <recommendedName>
        <fullName evidence="4">NAD(P)-binding protein</fullName>
    </recommendedName>
</protein>
<dbReference type="PRINTS" id="PR00081">
    <property type="entry name" value="GDHRDH"/>
</dbReference>
<organism evidence="2 3">
    <name type="scientific">Knufia fluminis</name>
    <dbReference type="NCBI Taxonomy" id="191047"/>
    <lineage>
        <taxon>Eukaryota</taxon>
        <taxon>Fungi</taxon>
        <taxon>Dikarya</taxon>
        <taxon>Ascomycota</taxon>
        <taxon>Pezizomycotina</taxon>
        <taxon>Eurotiomycetes</taxon>
        <taxon>Chaetothyriomycetidae</taxon>
        <taxon>Chaetothyriales</taxon>
        <taxon>Trichomeriaceae</taxon>
        <taxon>Knufia</taxon>
    </lineage>
</organism>
<dbReference type="GO" id="GO:0016491">
    <property type="term" value="F:oxidoreductase activity"/>
    <property type="evidence" value="ECO:0007669"/>
    <property type="project" value="TreeGrafter"/>
</dbReference>